<proteinExistence type="predicted"/>
<sequence length="240" mass="27389">MSMHATVTTISKASSSSLLILLYLTLLMLVFYQRCIYLMYVKRNDMVACGRFFGVDVVLCMLRLATEFVFQDHMDTCMEYLSMLCSWTLAEEASIRLALSSLQVCDIHRDLARRLSLLQGVPWDEPTIAARRMLVNLLQSCEPAMKGLDESKPIPKASICMVWNAHWDVIKRTKSLKISKYWSRKEEQANATLLMLFDRLLELGTADAVVRLFAWDEGASCPLIGLFNDNLLCLKLLFKV</sequence>
<evidence type="ECO:0000313" key="3">
    <source>
        <dbReference type="Proteomes" id="UP000886520"/>
    </source>
</evidence>
<keyword evidence="1" id="KW-0812">Transmembrane</keyword>
<feature type="transmembrane region" description="Helical" evidence="1">
    <location>
        <begin position="20"/>
        <end position="40"/>
    </location>
</feature>
<comment type="caution">
    <text evidence="2">The sequence shown here is derived from an EMBL/GenBank/DDBJ whole genome shotgun (WGS) entry which is preliminary data.</text>
</comment>
<accession>A0A9D4UW13</accession>
<protein>
    <submittedName>
        <fullName evidence="2">Uncharacterized protein</fullName>
    </submittedName>
</protein>
<dbReference type="Proteomes" id="UP000886520">
    <property type="component" value="Chromosome 10"/>
</dbReference>
<keyword evidence="1" id="KW-1133">Transmembrane helix</keyword>
<gene>
    <name evidence="2" type="ORF">GOP47_0010917</name>
</gene>
<name>A0A9D4UW13_ADICA</name>
<keyword evidence="1" id="KW-0472">Membrane</keyword>
<organism evidence="2 3">
    <name type="scientific">Adiantum capillus-veneris</name>
    <name type="common">Maidenhair fern</name>
    <dbReference type="NCBI Taxonomy" id="13818"/>
    <lineage>
        <taxon>Eukaryota</taxon>
        <taxon>Viridiplantae</taxon>
        <taxon>Streptophyta</taxon>
        <taxon>Embryophyta</taxon>
        <taxon>Tracheophyta</taxon>
        <taxon>Polypodiopsida</taxon>
        <taxon>Polypodiidae</taxon>
        <taxon>Polypodiales</taxon>
        <taxon>Pteridineae</taxon>
        <taxon>Pteridaceae</taxon>
        <taxon>Vittarioideae</taxon>
        <taxon>Adiantum</taxon>
    </lineage>
</organism>
<evidence type="ECO:0000313" key="2">
    <source>
        <dbReference type="EMBL" id="KAI5074956.1"/>
    </source>
</evidence>
<dbReference type="AlphaFoldDB" id="A0A9D4UW13"/>
<evidence type="ECO:0000256" key="1">
    <source>
        <dbReference type="SAM" id="Phobius"/>
    </source>
</evidence>
<keyword evidence="3" id="KW-1185">Reference proteome</keyword>
<reference evidence="2" key="1">
    <citation type="submission" date="2021-01" db="EMBL/GenBank/DDBJ databases">
        <title>Adiantum capillus-veneris genome.</title>
        <authorList>
            <person name="Fang Y."/>
            <person name="Liao Q."/>
        </authorList>
    </citation>
    <scope>NUCLEOTIDE SEQUENCE</scope>
    <source>
        <strain evidence="2">H3</strain>
        <tissue evidence="2">Leaf</tissue>
    </source>
</reference>
<dbReference type="EMBL" id="JABFUD020000010">
    <property type="protein sequence ID" value="KAI5074956.1"/>
    <property type="molecule type" value="Genomic_DNA"/>
</dbReference>